<dbReference type="InterPro" id="IPR011051">
    <property type="entry name" value="RmlC_Cupin_sf"/>
</dbReference>
<dbReference type="Proteomes" id="UP000091897">
    <property type="component" value="Chromosome"/>
</dbReference>
<keyword evidence="4" id="KW-1185">Reference proteome</keyword>
<dbReference type="SUPFAM" id="SSF51182">
    <property type="entry name" value="RmlC-like cupins"/>
    <property type="match status" value="1"/>
</dbReference>
<dbReference type="RefSeq" id="WP_066357676.1">
    <property type="nucleotide sequence ID" value="NZ_CBCSFJ010000014.1"/>
</dbReference>
<dbReference type="KEGG" id="bbro:BAU06_01775"/>
<evidence type="ECO:0000313" key="5">
    <source>
        <dbReference type="Proteomes" id="UP000092213"/>
    </source>
</evidence>
<evidence type="ECO:0000259" key="1">
    <source>
        <dbReference type="Pfam" id="PF07883"/>
    </source>
</evidence>
<dbReference type="Gene3D" id="2.60.120.10">
    <property type="entry name" value="Jelly Rolls"/>
    <property type="match status" value="1"/>
</dbReference>
<dbReference type="Proteomes" id="UP000092213">
    <property type="component" value="Chromosome"/>
</dbReference>
<proteinExistence type="predicted"/>
<feature type="domain" description="Cupin type-2" evidence="1">
    <location>
        <begin position="30"/>
        <end position="87"/>
    </location>
</feature>
<gene>
    <name evidence="2" type="ORF">BAU06_01775</name>
    <name evidence="3" type="ORF">BAU08_01765</name>
</gene>
<dbReference type="InterPro" id="IPR013096">
    <property type="entry name" value="Cupin_2"/>
</dbReference>
<organism evidence="3 5">
    <name type="scientific">Bordetella bronchialis</name>
    <dbReference type="NCBI Taxonomy" id="463025"/>
    <lineage>
        <taxon>Bacteria</taxon>
        <taxon>Pseudomonadati</taxon>
        <taxon>Pseudomonadota</taxon>
        <taxon>Betaproteobacteria</taxon>
        <taxon>Burkholderiales</taxon>
        <taxon>Alcaligenaceae</taxon>
        <taxon>Bordetella</taxon>
    </lineage>
</organism>
<dbReference type="AlphaFoldDB" id="A0A193G454"/>
<dbReference type="Pfam" id="PF07883">
    <property type="entry name" value="Cupin_2"/>
    <property type="match status" value="1"/>
</dbReference>
<dbReference type="EMBL" id="CP016170">
    <property type="protein sequence ID" value="ANN69332.1"/>
    <property type="molecule type" value="Genomic_DNA"/>
</dbReference>
<dbReference type="EMBL" id="CP016171">
    <property type="protein sequence ID" value="ANN74478.1"/>
    <property type="molecule type" value="Genomic_DNA"/>
</dbReference>
<protein>
    <recommendedName>
        <fullName evidence="1">Cupin type-2 domain-containing protein</fullName>
    </recommendedName>
</protein>
<sequence length="114" mass="12272">MEVIKGLLGDIDLAEGLRALLPRQGCIEVQRDAPGKEHRTHSHPTDETLIIVDGELTVYADGVKHVCRKGDVIDLPGGTVHGSIASAEGAIYLIAFERLAPSIKARAEQYCGAW</sequence>
<dbReference type="STRING" id="463025.BAU08_01765"/>
<reference evidence="4 5" key="1">
    <citation type="submission" date="2016-06" db="EMBL/GenBank/DDBJ databases">
        <title>Complete genome sequences of Bordetella bronchialis and Bordetella flabilis.</title>
        <authorList>
            <person name="LiPuma J.J."/>
            <person name="Spilker T."/>
        </authorList>
    </citation>
    <scope>NUCLEOTIDE SEQUENCE [LARGE SCALE GENOMIC DNA]</scope>
    <source>
        <strain evidence="3 5">AU17976</strain>
        <strain evidence="2 4">AU3182</strain>
    </source>
</reference>
<evidence type="ECO:0000313" key="4">
    <source>
        <dbReference type="Proteomes" id="UP000091897"/>
    </source>
</evidence>
<accession>A0A193G454</accession>
<name>A0A193G454_9BORD</name>
<dbReference type="InterPro" id="IPR014710">
    <property type="entry name" value="RmlC-like_jellyroll"/>
</dbReference>
<evidence type="ECO:0000313" key="3">
    <source>
        <dbReference type="EMBL" id="ANN74478.1"/>
    </source>
</evidence>
<dbReference type="OrthoDB" id="9793521at2"/>
<evidence type="ECO:0000313" key="2">
    <source>
        <dbReference type="EMBL" id="ANN69332.1"/>
    </source>
</evidence>